<organism evidence="4 5">
    <name type="scientific">Candidatus Amesbacteria bacterium GW2011_GWA1_47_20</name>
    <dbReference type="NCBI Taxonomy" id="1618354"/>
    <lineage>
        <taxon>Bacteria</taxon>
        <taxon>Candidatus Amesiibacteriota</taxon>
    </lineage>
</organism>
<dbReference type="EMBL" id="LCOA01000015">
    <property type="protein sequence ID" value="KKU69105.1"/>
    <property type="molecule type" value="Genomic_DNA"/>
</dbReference>
<dbReference type="AlphaFoldDB" id="A0A0G1VGH6"/>
<dbReference type="SUPFAM" id="SSF53756">
    <property type="entry name" value="UDP-Glycosyltransferase/glycogen phosphorylase"/>
    <property type="match status" value="1"/>
</dbReference>
<proteinExistence type="predicted"/>
<accession>A0A0G1VGH6</accession>
<name>A0A0G1VGH6_9BACT</name>
<protein>
    <submittedName>
        <fullName evidence="4">Glycosyl transferase, group 1</fullName>
    </submittedName>
</protein>
<feature type="domain" description="Glycosyl transferase family 1" evidence="2">
    <location>
        <begin position="185"/>
        <end position="338"/>
    </location>
</feature>
<dbReference type="Pfam" id="PF13439">
    <property type="entry name" value="Glyco_transf_4"/>
    <property type="match status" value="1"/>
</dbReference>
<dbReference type="GO" id="GO:0016757">
    <property type="term" value="F:glycosyltransferase activity"/>
    <property type="evidence" value="ECO:0007669"/>
    <property type="project" value="InterPro"/>
</dbReference>
<keyword evidence="1 4" id="KW-0808">Transferase</keyword>
<dbReference type="PANTHER" id="PTHR46401">
    <property type="entry name" value="GLYCOSYLTRANSFERASE WBBK-RELATED"/>
    <property type="match status" value="1"/>
</dbReference>
<comment type="caution">
    <text evidence="4">The sequence shown here is derived from an EMBL/GenBank/DDBJ whole genome shotgun (WGS) entry which is preliminary data.</text>
</comment>
<dbReference type="CDD" id="cd03809">
    <property type="entry name" value="GT4_MtfB-like"/>
    <property type="match status" value="1"/>
</dbReference>
<dbReference type="GO" id="GO:0009103">
    <property type="term" value="P:lipopolysaccharide biosynthetic process"/>
    <property type="evidence" value="ECO:0007669"/>
    <property type="project" value="TreeGrafter"/>
</dbReference>
<evidence type="ECO:0000313" key="5">
    <source>
        <dbReference type="Proteomes" id="UP000034565"/>
    </source>
</evidence>
<feature type="domain" description="Glycosyltransferase subfamily 4-like N-terminal" evidence="3">
    <location>
        <begin position="16"/>
        <end position="169"/>
    </location>
</feature>
<dbReference type="InterPro" id="IPR001296">
    <property type="entry name" value="Glyco_trans_1"/>
</dbReference>
<dbReference type="PANTHER" id="PTHR46401:SF2">
    <property type="entry name" value="GLYCOSYLTRANSFERASE WBBK-RELATED"/>
    <property type="match status" value="1"/>
</dbReference>
<reference evidence="4 5" key="1">
    <citation type="journal article" date="2015" name="Nature">
        <title>rRNA introns, odd ribosomes, and small enigmatic genomes across a large radiation of phyla.</title>
        <authorList>
            <person name="Brown C.T."/>
            <person name="Hug L.A."/>
            <person name="Thomas B.C."/>
            <person name="Sharon I."/>
            <person name="Castelle C.J."/>
            <person name="Singh A."/>
            <person name="Wilkins M.J."/>
            <person name="Williams K.H."/>
            <person name="Banfield J.F."/>
        </authorList>
    </citation>
    <scope>NUCLEOTIDE SEQUENCE [LARGE SCALE GENOMIC DNA]</scope>
</reference>
<gene>
    <name evidence="4" type="ORF">UX92_C0015G0012</name>
</gene>
<dbReference type="InterPro" id="IPR028098">
    <property type="entry name" value="Glyco_trans_4-like_N"/>
</dbReference>
<evidence type="ECO:0000259" key="2">
    <source>
        <dbReference type="Pfam" id="PF00534"/>
    </source>
</evidence>
<sequence>MKICVDARMWGIKHTGIGRYVENLIDNLPGDVTLIVPPDLKNEPKLAKFTKHYAYFHPYSLLAQFEMLWILSFIRPDLLHVPHFTIPVLWPGKMVVTIHDLIKHLSKGRDTTTRHPLLYWPKYLGYLAIVWLAVHRASRIIVPVKYWKDILIRKYRLNPDKIAVTYEGVTPIYFQKPSSPIEIGSPTPFVIYTGNLYPHKNIPVLLSAIKLLKGKVSLVISCARSVFTSRAEDLIAKENLQKFVKFLGRASDADLLSLYQKSLAFVTPSLIEGFGLSGLEAMAAGAPVVAARASCLPEVYGDAAMFFDPHDPVDLADKIQALLIDKKLRQKLITAGRAQVAKYSWATMAAQTWQIYENKVHN</sequence>
<evidence type="ECO:0000259" key="3">
    <source>
        <dbReference type="Pfam" id="PF13439"/>
    </source>
</evidence>
<evidence type="ECO:0000313" key="4">
    <source>
        <dbReference type="EMBL" id="KKU69105.1"/>
    </source>
</evidence>
<dbReference type="Pfam" id="PF00534">
    <property type="entry name" value="Glycos_transf_1"/>
    <property type="match status" value="1"/>
</dbReference>
<dbReference type="Proteomes" id="UP000034565">
    <property type="component" value="Unassembled WGS sequence"/>
</dbReference>
<evidence type="ECO:0000256" key="1">
    <source>
        <dbReference type="ARBA" id="ARBA00022679"/>
    </source>
</evidence>
<dbReference type="Gene3D" id="3.40.50.2000">
    <property type="entry name" value="Glycogen Phosphorylase B"/>
    <property type="match status" value="2"/>
</dbReference>